<evidence type="ECO:0000313" key="1">
    <source>
        <dbReference type="EMBL" id="MCI89793.1"/>
    </source>
</evidence>
<comment type="caution">
    <text evidence="1">The sequence shown here is derived from an EMBL/GenBank/DDBJ whole genome shotgun (WGS) entry which is preliminary data.</text>
</comment>
<keyword evidence="2" id="KW-1185">Reference proteome</keyword>
<dbReference type="Proteomes" id="UP000265520">
    <property type="component" value="Unassembled WGS sequence"/>
</dbReference>
<dbReference type="AlphaFoldDB" id="A0A392VQM8"/>
<organism evidence="1 2">
    <name type="scientific">Trifolium medium</name>
    <dbReference type="NCBI Taxonomy" id="97028"/>
    <lineage>
        <taxon>Eukaryota</taxon>
        <taxon>Viridiplantae</taxon>
        <taxon>Streptophyta</taxon>
        <taxon>Embryophyta</taxon>
        <taxon>Tracheophyta</taxon>
        <taxon>Spermatophyta</taxon>
        <taxon>Magnoliopsida</taxon>
        <taxon>eudicotyledons</taxon>
        <taxon>Gunneridae</taxon>
        <taxon>Pentapetalae</taxon>
        <taxon>rosids</taxon>
        <taxon>fabids</taxon>
        <taxon>Fabales</taxon>
        <taxon>Fabaceae</taxon>
        <taxon>Papilionoideae</taxon>
        <taxon>50 kb inversion clade</taxon>
        <taxon>NPAAA clade</taxon>
        <taxon>Hologalegina</taxon>
        <taxon>IRL clade</taxon>
        <taxon>Trifolieae</taxon>
        <taxon>Trifolium</taxon>
    </lineage>
</organism>
<dbReference type="EMBL" id="LXQA011227948">
    <property type="protein sequence ID" value="MCI89793.1"/>
    <property type="molecule type" value="Genomic_DNA"/>
</dbReference>
<protein>
    <submittedName>
        <fullName evidence="1">Uncharacterized protein</fullName>
    </submittedName>
</protein>
<proteinExistence type="predicted"/>
<reference evidence="1 2" key="1">
    <citation type="journal article" date="2018" name="Front. Plant Sci.">
        <title>Red Clover (Trifolium pratense) and Zigzag Clover (T. medium) - A Picture of Genomic Similarities and Differences.</title>
        <authorList>
            <person name="Dluhosova J."/>
            <person name="Istvanek J."/>
            <person name="Nedelnik J."/>
            <person name="Repkova J."/>
        </authorList>
    </citation>
    <scope>NUCLEOTIDE SEQUENCE [LARGE SCALE GENOMIC DNA]</scope>
    <source>
        <strain evidence="2">cv. 10/8</strain>
        <tissue evidence="1">Leaf</tissue>
    </source>
</reference>
<accession>A0A392VQM8</accession>
<evidence type="ECO:0000313" key="2">
    <source>
        <dbReference type="Proteomes" id="UP000265520"/>
    </source>
</evidence>
<feature type="non-terminal residue" evidence="1">
    <location>
        <position position="1"/>
    </location>
</feature>
<sequence>AAGLEVVIHNDEYRPEFVAARIFAICNTEGSGTVGMLQHCFGAFGIIEMNKFEMTVSAHQLK</sequence>
<name>A0A392VQM8_9FABA</name>